<dbReference type="Proteomes" id="UP000736164">
    <property type="component" value="Unassembled WGS sequence"/>
</dbReference>
<keyword evidence="3" id="KW-0862">Zinc</keyword>
<dbReference type="InterPro" id="IPR043136">
    <property type="entry name" value="B30.2/SPRY_sf"/>
</dbReference>
<evidence type="ECO:0000256" key="2">
    <source>
        <dbReference type="ARBA" id="ARBA00022771"/>
    </source>
</evidence>
<keyword evidence="4" id="KW-0175">Coiled coil</keyword>
<proteinExistence type="predicted"/>
<gene>
    <name evidence="7" type="primary">Bspry</name>
    <name evidence="7" type="ORF">GTO95_0018409</name>
</gene>
<feature type="non-terminal residue" evidence="7">
    <location>
        <position position="534"/>
    </location>
</feature>
<comment type="caution">
    <text evidence="7">The sequence shown here is derived from an EMBL/GenBank/DDBJ whole genome shotgun (WGS) entry which is preliminary data.</text>
</comment>
<protein>
    <submittedName>
        <fullName evidence="7">BSPRY protein</fullName>
    </submittedName>
</protein>
<feature type="domain" description="B30.2/SPRY" evidence="6">
    <location>
        <begin position="243"/>
        <end position="445"/>
    </location>
</feature>
<keyword evidence="1" id="KW-0479">Metal-binding</keyword>
<dbReference type="SMART" id="SM00589">
    <property type="entry name" value="PRY"/>
    <property type="match status" value="1"/>
</dbReference>
<dbReference type="SUPFAM" id="SSF49899">
    <property type="entry name" value="Concanavalin A-like lectins/glucanases"/>
    <property type="match status" value="1"/>
</dbReference>
<evidence type="ECO:0000256" key="4">
    <source>
        <dbReference type="SAM" id="Coils"/>
    </source>
</evidence>
<evidence type="ECO:0000259" key="6">
    <source>
        <dbReference type="PROSITE" id="PS50188"/>
    </source>
</evidence>
<feature type="compositionally biased region" description="Low complexity" evidence="5">
    <location>
        <begin position="28"/>
        <end position="38"/>
    </location>
</feature>
<organism evidence="7 8">
    <name type="scientific">Atractosteus spatula</name>
    <name type="common">Alligator gar</name>
    <name type="synonym">Lepisosteus spatula</name>
    <dbReference type="NCBI Taxonomy" id="7917"/>
    <lineage>
        <taxon>Eukaryota</taxon>
        <taxon>Metazoa</taxon>
        <taxon>Chordata</taxon>
        <taxon>Craniata</taxon>
        <taxon>Vertebrata</taxon>
        <taxon>Euteleostomi</taxon>
        <taxon>Actinopterygii</taxon>
        <taxon>Neopterygii</taxon>
        <taxon>Holostei</taxon>
        <taxon>Semionotiformes</taxon>
        <taxon>Lepisosteidae</taxon>
        <taxon>Atractosteus</taxon>
    </lineage>
</organism>
<keyword evidence="2" id="KW-0863">Zinc-finger</keyword>
<keyword evidence="8" id="KW-1185">Reference proteome</keyword>
<reference evidence="7" key="1">
    <citation type="journal article" date="2021" name="Cell">
        <title>Tracing the genetic footprints of vertebrate landing in non-teleost ray-finned fishes.</title>
        <authorList>
            <person name="Bi X."/>
            <person name="Wang K."/>
            <person name="Yang L."/>
            <person name="Pan H."/>
            <person name="Jiang H."/>
            <person name="Wei Q."/>
            <person name="Fang M."/>
            <person name="Yu H."/>
            <person name="Zhu C."/>
            <person name="Cai Y."/>
            <person name="He Y."/>
            <person name="Gan X."/>
            <person name="Zeng H."/>
            <person name="Yu D."/>
            <person name="Zhu Y."/>
            <person name="Jiang H."/>
            <person name="Qiu Q."/>
            <person name="Yang H."/>
            <person name="Zhang Y.E."/>
            <person name="Wang W."/>
            <person name="Zhu M."/>
            <person name="He S."/>
            <person name="Zhang G."/>
        </authorList>
    </citation>
    <scope>NUCLEOTIDE SEQUENCE</scope>
    <source>
        <strain evidence="7">Allg_001</strain>
    </source>
</reference>
<accession>A0A8J7TI45</accession>
<sequence>MSTAETRGGPVTAVSPLDSAHRHPGPSTPTAGAPSAATRLNGYNGVKIGAAETGTRSPDRAGEPTLKEAGAREGEPGRRCAEQEPELAQRAGAVRNQLVDTCEKLQLKALRIERFVNNVLPPHELDLQGGASRARDTVLRRLAAVREACDEEEQRLLEAVQREEERVQHSLLTQRAHWAQALGTLSGVRAQLVRLLTETEDWQLLNSSQEISDRMEVAEGVGEPQDSEHLTFDPRSSQSSLLLNLWANAVLLCGSGQCDPEPLSFDERTVSPLLSLSDDGRTLTFLPRRARQPQQYSPLRFDSWPNALCGRSFSSGTHRWLLEVGRSAAFKVGVSYGSLERKGPGNGARLGYNAHSWVLSHFDGEFCFLHAGRAVPLPLLRRPHRLCVLLDWGGGALVFLEPDSGAVLHAHQHAFTAALHPACAPCFLFLELRPPGASDSWGPGVTPGRRGPEPGETRLRNVPAGWRTGVASASQRLRGRAHSVADPSCSTSWAESVTRNVVRARPDPAVYPEPAEAPPIPAESDLLGFNLFSN</sequence>
<evidence type="ECO:0000313" key="8">
    <source>
        <dbReference type="Proteomes" id="UP000736164"/>
    </source>
</evidence>
<feature type="non-terminal residue" evidence="7">
    <location>
        <position position="1"/>
    </location>
</feature>
<name>A0A8J7TI45_ATRSP</name>
<evidence type="ECO:0000256" key="3">
    <source>
        <dbReference type="ARBA" id="ARBA00022833"/>
    </source>
</evidence>
<dbReference type="GO" id="GO:0008270">
    <property type="term" value="F:zinc ion binding"/>
    <property type="evidence" value="ECO:0007669"/>
    <property type="project" value="UniProtKB-KW"/>
</dbReference>
<dbReference type="EMBL" id="JAAWVO010067529">
    <property type="protein sequence ID" value="MBN3323846.1"/>
    <property type="molecule type" value="Genomic_DNA"/>
</dbReference>
<dbReference type="InterPro" id="IPR013320">
    <property type="entry name" value="ConA-like_dom_sf"/>
</dbReference>
<evidence type="ECO:0000313" key="7">
    <source>
        <dbReference type="EMBL" id="MBN3323846.1"/>
    </source>
</evidence>
<dbReference type="InterPro" id="IPR003879">
    <property type="entry name" value="Butyrophylin_SPRY"/>
</dbReference>
<feature type="compositionally biased region" description="Basic and acidic residues" evidence="5">
    <location>
        <begin position="450"/>
        <end position="459"/>
    </location>
</feature>
<dbReference type="Pfam" id="PF13765">
    <property type="entry name" value="PRY"/>
    <property type="match status" value="1"/>
</dbReference>
<feature type="region of interest" description="Disordered" evidence="5">
    <location>
        <begin position="439"/>
        <end position="461"/>
    </location>
</feature>
<dbReference type="InterPro" id="IPR051051">
    <property type="entry name" value="E3_ubiq-ligase_TRIM/RNF"/>
</dbReference>
<feature type="coiled-coil region" evidence="4">
    <location>
        <begin position="135"/>
        <end position="166"/>
    </location>
</feature>
<feature type="compositionally biased region" description="Basic and acidic residues" evidence="5">
    <location>
        <begin position="57"/>
        <end position="79"/>
    </location>
</feature>
<dbReference type="PRINTS" id="PR01407">
    <property type="entry name" value="BUTYPHLNCDUF"/>
</dbReference>
<dbReference type="Gene3D" id="2.60.120.920">
    <property type="match status" value="1"/>
</dbReference>
<dbReference type="AlphaFoldDB" id="A0A8J7TI45"/>
<evidence type="ECO:0000256" key="5">
    <source>
        <dbReference type="SAM" id="MobiDB-lite"/>
    </source>
</evidence>
<dbReference type="GO" id="GO:0005737">
    <property type="term" value="C:cytoplasm"/>
    <property type="evidence" value="ECO:0007669"/>
    <property type="project" value="UniProtKB-ARBA"/>
</dbReference>
<dbReference type="PANTHER" id="PTHR25465">
    <property type="entry name" value="B-BOX DOMAIN CONTAINING"/>
    <property type="match status" value="1"/>
</dbReference>
<dbReference type="PROSITE" id="PS50188">
    <property type="entry name" value="B302_SPRY"/>
    <property type="match status" value="1"/>
</dbReference>
<dbReference type="InterPro" id="IPR001870">
    <property type="entry name" value="B30.2/SPRY"/>
</dbReference>
<dbReference type="PANTHER" id="PTHR25465:SF66">
    <property type="entry name" value="B BOX AND SPRY DOMAIN-CONTAINING PROTEIN"/>
    <property type="match status" value="1"/>
</dbReference>
<dbReference type="InterPro" id="IPR006574">
    <property type="entry name" value="PRY"/>
</dbReference>
<evidence type="ECO:0000256" key="1">
    <source>
        <dbReference type="ARBA" id="ARBA00022723"/>
    </source>
</evidence>
<feature type="region of interest" description="Disordered" evidence="5">
    <location>
        <begin position="1"/>
        <end position="79"/>
    </location>
</feature>